<reference evidence="2" key="1">
    <citation type="journal article" date="2021" name="Nat. Commun.">
        <title>Genetic determinants of endophytism in the Arabidopsis root mycobiome.</title>
        <authorList>
            <person name="Mesny F."/>
            <person name="Miyauchi S."/>
            <person name="Thiergart T."/>
            <person name="Pickel B."/>
            <person name="Atanasova L."/>
            <person name="Karlsson M."/>
            <person name="Huettel B."/>
            <person name="Barry K.W."/>
            <person name="Haridas S."/>
            <person name="Chen C."/>
            <person name="Bauer D."/>
            <person name="Andreopoulos W."/>
            <person name="Pangilinan J."/>
            <person name="LaButti K."/>
            <person name="Riley R."/>
            <person name="Lipzen A."/>
            <person name="Clum A."/>
            <person name="Drula E."/>
            <person name="Henrissat B."/>
            <person name="Kohler A."/>
            <person name="Grigoriev I.V."/>
            <person name="Martin F.M."/>
            <person name="Hacquard S."/>
        </authorList>
    </citation>
    <scope>NUCLEOTIDE SEQUENCE</scope>
    <source>
        <strain evidence="2">MPI-CAGE-AT-0021</strain>
    </source>
</reference>
<dbReference type="Pfam" id="PF05721">
    <property type="entry name" value="PhyH"/>
    <property type="match status" value="1"/>
</dbReference>
<dbReference type="SUPFAM" id="SSF51197">
    <property type="entry name" value="Clavaminate synthase-like"/>
    <property type="match status" value="1"/>
</dbReference>
<dbReference type="InterPro" id="IPR047128">
    <property type="entry name" value="PhyH"/>
</dbReference>
<dbReference type="PANTHER" id="PTHR21308:SF8">
    <property type="entry name" value="PHYTANOYL-COA DIOXYGENASE FAMILY PROTEIN (AFU_ORTHOLOGUE AFUA_2G09620)"/>
    <property type="match status" value="1"/>
</dbReference>
<accession>A0A9P9JJ44</accession>
<name>A0A9P9JJ44_9HYPO</name>
<evidence type="ECO:0000313" key="2">
    <source>
        <dbReference type="EMBL" id="KAH7163507.1"/>
    </source>
</evidence>
<sequence>MASQDPKQNGTNGILSNQGQSRLYGLSSPPSIEAFKAICAQNATKEDYPLATSIEKNVPVYKLAPFSTLTEDQKRELQDEWYRVLLHGPGVFVTSGLYPDERVIDKATEAFYAIIEEEKRSNKTAGDHFASAGKNDRIWNSFSKHGLTDPASFLDYYSNPYLDLVSAAWLGPGYRITTQANNVRPGAAAQVSHRDYHLGFMSAERCGGYPRAMQVASQCLTLQGAVAHVDVPLESGPTRLLPFSQTFSAGFMSYRLPEFNDFFLENYVALPLGKGDGVFFNPALSHAAGENVSADINRLVNLVQVSSAFGKPMETVDALPLVESSWDALTALYKEKGLSDEVKAFVYAVGEGYPFPTNLDNNAPKSDSMAPDSEQDIILGALLAGRSKSEVVGDLNKFRVNSRP</sequence>
<dbReference type="InterPro" id="IPR008775">
    <property type="entry name" value="Phytyl_CoA_dOase-like"/>
</dbReference>
<evidence type="ECO:0000256" key="1">
    <source>
        <dbReference type="SAM" id="MobiDB-lite"/>
    </source>
</evidence>
<comment type="caution">
    <text evidence="2">The sequence shown here is derived from an EMBL/GenBank/DDBJ whole genome shotgun (WGS) entry which is preliminary data.</text>
</comment>
<dbReference type="Gene3D" id="2.60.120.620">
    <property type="entry name" value="q2cbj1_9rhob like domain"/>
    <property type="match status" value="1"/>
</dbReference>
<dbReference type="GO" id="GO:0001561">
    <property type="term" value="P:fatty acid alpha-oxidation"/>
    <property type="evidence" value="ECO:0007669"/>
    <property type="project" value="InterPro"/>
</dbReference>
<dbReference type="OrthoDB" id="187894at2759"/>
<evidence type="ECO:0000313" key="3">
    <source>
        <dbReference type="Proteomes" id="UP000717696"/>
    </source>
</evidence>
<organism evidence="2 3">
    <name type="scientific">Dactylonectria estremocensis</name>
    <dbReference type="NCBI Taxonomy" id="1079267"/>
    <lineage>
        <taxon>Eukaryota</taxon>
        <taxon>Fungi</taxon>
        <taxon>Dikarya</taxon>
        <taxon>Ascomycota</taxon>
        <taxon>Pezizomycotina</taxon>
        <taxon>Sordariomycetes</taxon>
        <taxon>Hypocreomycetidae</taxon>
        <taxon>Hypocreales</taxon>
        <taxon>Nectriaceae</taxon>
        <taxon>Dactylonectria</taxon>
    </lineage>
</organism>
<dbReference type="EMBL" id="JAGMUU010000001">
    <property type="protein sequence ID" value="KAH7163507.1"/>
    <property type="molecule type" value="Genomic_DNA"/>
</dbReference>
<evidence type="ECO:0008006" key="4">
    <source>
        <dbReference type="Google" id="ProtNLM"/>
    </source>
</evidence>
<dbReference type="GO" id="GO:0048244">
    <property type="term" value="F:phytanoyl-CoA dioxygenase activity"/>
    <property type="evidence" value="ECO:0007669"/>
    <property type="project" value="InterPro"/>
</dbReference>
<proteinExistence type="predicted"/>
<dbReference type="PANTHER" id="PTHR21308">
    <property type="entry name" value="PHYTANOYL-COA ALPHA-HYDROXYLASE"/>
    <property type="match status" value="1"/>
</dbReference>
<gene>
    <name evidence="2" type="ORF">B0J13DRAFT_38124</name>
</gene>
<dbReference type="AlphaFoldDB" id="A0A9P9JJ44"/>
<keyword evidence="3" id="KW-1185">Reference proteome</keyword>
<protein>
    <recommendedName>
        <fullName evidence="4">Phytanoyl-CoA dioxygenase</fullName>
    </recommendedName>
</protein>
<feature type="region of interest" description="Disordered" evidence="1">
    <location>
        <begin position="1"/>
        <end position="20"/>
    </location>
</feature>
<dbReference type="Proteomes" id="UP000717696">
    <property type="component" value="Unassembled WGS sequence"/>
</dbReference>